<gene>
    <name evidence="1" type="ORF">UFOPK3204_01614</name>
</gene>
<organism evidence="1">
    <name type="scientific">freshwater metagenome</name>
    <dbReference type="NCBI Taxonomy" id="449393"/>
    <lineage>
        <taxon>unclassified sequences</taxon>
        <taxon>metagenomes</taxon>
        <taxon>ecological metagenomes</taxon>
    </lineage>
</organism>
<dbReference type="EMBL" id="CAFABK010000108">
    <property type="protein sequence ID" value="CAB4834904.1"/>
    <property type="molecule type" value="Genomic_DNA"/>
</dbReference>
<name>A0A6J7APV9_9ZZZZ</name>
<reference evidence="1" key="1">
    <citation type="submission" date="2020-05" db="EMBL/GenBank/DDBJ databases">
        <authorList>
            <person name="Chiriac C."/>
            <person name="Salcher M."/>
            <person name="Ghai R."/>
            <person name="Kavagutti S V."/>
        </authorList>
    </citation>
    <scope>NUCLEOTIDE SEQUENCE</scope>
</reference>
<protein>
    <submittedName>
        <fullName evidence="1">Unannotated protein</fullName>
    </submittedName>
</protein>
<sequence length="45" mass="4939">MHTTPTMRRAVNVDLTNRTSLSLLGIARDLVRPPASTAQLLHIEA</sequence>
<evidence type="ECO:0000313" key="1">
    <source>
        <dbReference type="EMBL" id="CAB4834904.1"/>
    </source>
</evidence>
<proteinExistence type="predicted"/>
<dbReference type="AlphaFoldDB" id="A0A6J7APV9"/>
<accession>A0A6J7APV9</accession>